<dbReference type="EMBL" id="CP003587">
    <property type="protein sequence ID" value="AGY57741.1"/>
    <property type="molecule type" value="Genomic_DNA"/>
</dbReference>
<evidence type="ECO:0000313" key="3">
    <source>
        <dbReference type="Proteomes" id="UP000017396"/>
    </source>
</evidence>
<dbReference type="OrthoDB" id="4420885at2"/>
<dbReference type="RefSeq" id="WP_023172848.1">
    <property type="nucleotide sequence ID" value="NC_022600.1"/>
</dbReference>
<accession>U5QFM9</accession>
<dbReference type="Proteomes" id="UP000017396">
    <property type="component" value="Chromosome"/>
</dbReference>
<keyword evidence="3" id="KW-1185">Reference proteome</keyword>
<name>U5QFM9_GLOK1</name>
<gene>
    <name evidence="2" type="ORF">GKIL_1495</name>
</gene>
<proteinExistence type="predicted"/>
<dbReference type="AlphaFoldDB" id="U5QFM9"/>
<dbReference type="KEGG" id="glj:GKIL_1495"/>
<dbReference type="eggNOG" id="COG3268">
    <property type="taxonomic scope" value="Bacteria"/>
</dbReference>
<dbReference type="Gene3D" id="3.40.50.720">
    <property type="entry name" value="NAD(P)-binding Rossmann-like Domain"/>
    <property type="match status" value="1"/>
</dbReference>
<dbReference type="Pfam" id="PF03435">
    <property type="entry name" value="Sacchrp_dh_NADP"/>
    <property type="match status" value="1"/>
</dbReference>
<evidence type="ECO:0000313" key="2">
    <source>
        <dbReference type="EMBL" id="AGY57741.1"/>
    </source>
</evidence>
<organism evidence="2 3">
    <name type="scientific">Gloeobacter kilaueensis (strain ATCC BAA-2537 / CCAP 1431/1 / ULC 316 / JS1)</name>
    <dbReference type="NCBI Taxonomy" id="1183438"/>
    <lineage>
        <taxon>Bacteria</taxon>
        <taxon>Bacillati</taxon>
        <taxon>Cyanobacteriota</taxon>
        <taxon>Cyanophyceae</taxon>
        <taxon>Gloeobacterales</taxon>
        <taxon>Gloeobacteraceae</taxon>
        <taxon>Gloeobacter</taxon>
    </lineage>
</organism>
<dbReference type="InterPro" id="IPR005097">
    <property type="entry name" value="Sacchrp_dh_NADP-bd"/>
</dbReference>
<dbReference type="PANTHER" id="PTHR43781:SF1">
    <property type="entry name" value="SACCHAROPINE DEHYDROGENASE"/>
    <property type="match status" value="1"/>
</dbReference>
<feature type="domain" description="Saccharopine dehydrogenase NADP binding" evidence="1">
    <location>
        <begin position="40"/>
        <end position="104"/>
    </location>
</feature>
<dbReference type="InterPro" id="IPR036291">
    <property type="entry name" value="NAD(P)-bd_dom_sf"/>
</dbReference>
<reference evidence="2 3" key="1">
    <citation type="journal article" date="2013" name="PLoS ONE">
        <title>Cultivation and Complete Genome Sequencing of Gloeobacter kilaueensis sp. nov., from a Lava Cave in Kilauea Caldera, Hawai'i.</title>
        <authorList>
            <person name="Saw J.H."/>
            <person name="Schatz M."/>
            <person name="Brown M.V."/>
            <person name="Kunkel D.D."/>
            <person name="Foster J.S."/>
            <person name="Shick H."/>
            <person name="Christensen S."/>
            <person name="Hou S."/>
            <person name="Wan X."/>
            <person name="Donachie S.P."/>
        </authorList>
    </citation>
    <scope>NUCLEOTIDE SEQUENCE [LARGE SCALE GENOMIC DNA]</scope>
    <source>
        <strain evidence="3">JS</strain>
    </source>
</reference>
<dbReference type="SUPFAM" id="SSF51735">
    <property type="entry name" value="NAD(P)-binding Rossmann-fold domains"/>
    <property type="match status" value="1"/>
</dbReference>
<protein>
    <submittedName>
        <fullName evidence="2">Saccharopine dehydrogenase</fullName>
    </submittedName>
</protein>
<sequence>MGRDHDKTTEFFALRRGNLIARTAHERGLRPILAGCSQAVARLGAELGLEYRIFNLEDRAALDRALEEVVAVLHCAGPFVRTSGLMVAACLRTGTHYLDITGEVAVFEAAMARTSRRSGRSHAHAGGGCDVVPTDCLAAYLAAQLPRRIASFWRCRF</sequence>
<evidence type="ECO:0000259" key="1">
    <source>
        <dbReference type="Pfam" id="PF03435"/>
    </source>
</evidence>
<dbReference type="PATRIC" id="fig|1183438.3.peg.1474"/>
<dbReference type="PANTHER" id="PTHR43781">
    <property type="entry name" value="SACCHAROPINE DEHYDROGENASE"/>
    <property type="match status" value="1"/>
</dbReference>
<dbReference type="HOGENOM" id="CLU_1675421_0_0_3"/>